<dbReference type="STRING" id="646529.Desaci_1648"/>
<feature type="transmembrane region" description="Helical" evidence="1">
    <location>
        <begin position="41"/>
        <end position="60"/>
    </location>
</feature>
<proteinExistence type="predicted"/>
<dbReference type="Proteomes" id="UP000002892">
    <property type="component" value="Chromosome"/>
</dbReference>
<evidence type="ECO:0000313" key="3">
    <source>
        <dbReference type="Proteomes" id="UP000002892"/>
    </source>
</evidence>
<sequence length="382" mass="43510">MKGSVQEVFDWIYKNKDPYHTGESAGKWFADENTSHRGGDFAWGWGAIGVALYFMFKATGNLKYLDWMVPQIDWVISHRDTDLDVESYLGTRLKLPVWNDGGQYGSIHAYPVHTAVICIPILLFINVVTSLGIRRYFDRLDNYLLVCRDALETHDTPNNWIDFSLITGYPVEPNFGTFDEAGKVTMPNRGNAYLAACALLDKLCSTSKHLTKAIKGFNYFHTCFRLDETSNSYYWSYWPYYYGESGWEDISHAGLTMMGFWLTHHEACLPVYSTIDFQRVANTAKRIVHIDCSKIMVNDNISPSSSRKEFSSSRYRTSIGTWSLLAFYDPLVLTKINPCVSELINMIVNNSQRVIGDVLKSIGICIYVNKSLGQGLDHYLSL</sequence>
<name>I4D4C1_DESAJ</name>
<gene>
    <name evidence="2" type="ordered locus">Desaci_1648</name>
</gene>
<accession>I4D4C1</accession>
<keyword evidence="3" id="KW-1185">Reference proteome</keyword>
<reference evidence="2 3" key="1">
    <citation type="journal article" date="2012" name="J. Bacteriol.">
        <title>Complete genome sequences of Desulfosporosinus orientis DSM765T, Desulfosporosinus youngiae DSM17734T, Desulfosporosinus meridiei DSM13257T, and Desulfosporosinus acidiphilus DSM22704T.</title>
        <authorList>
            <person name="Pester M."/>
            <person name="Brambilla E."/>
            <person name="Alazard D."/>
            <person name="Rattei T."/>
            <person name="Weinmaier T."/>
            <person name="Han J."/>
            <person name="Lucas S."/>
            <person name="Lapidus A."/>
            <person name="Cheng J.F."/>
            <person name="Goodwin L."/>
            <person name="Pitluck S."/>
            <person name="Peters L."/>
            <person name="Ovchinnikova G."/>
            <person name="Teshima H."/>
            <person name="Detter J.C."/>
            <person name="Han C.S."/>
            <person name="Tapia R."/>
            <person name="Land M.L."/>
            <person name="Hauser L."/>
            <person name="Kyrpides N.C."/>
            <person name="Ivanova N.N."/>
            <person name="Pagani I."/>
            <person name="Huntmann M."/>
            <person name="Wei C.L."/>
            <person name="Davenport K.W."/>
            <person name="Daligault H."/>
            <person name="Chain P.S."/>
            <person name="Chen A."/>
            <person name="Mavromatis K."/>
            <person name="Markowitz V."/>
            <person name="Szeto E."/>
            <person name="Mikhailova N."/>
            <person name="Pati A."/>
            <person name="Wagner M."/>
            <person name="Woyke T."/>
            <person name="Ollivier B."/>
            <person name="Klenk H.P."/>
            <person name="Spring S."/>
            <person name="Loy A."/>
        </authorList>
    </citation>
    <scope>NUCLEOTIDE SEQUENCE [LARGE SCALE GENOMIC DNA]</scope>
    <source>
        <strain evidence="3">DSM 22704 / JCM 16185 / SJ4</strain>
    </source>
</reference>
<dbReference type="EMBL" id="CP003639">
    <property type="protein sequence ID" value="AFM40645.1"/>
    <property type="molecule type" value="Genomic_DNA"/>
</dbReference>
<evidence type="ECO:0000256" key="1">
    <source>
        <dbReference type="SAM" id="Phobius"/>
    </source>
</evidence>
<keyword evidence="1" id="KW-1133">Transmembrane helix</keyword>
<dbReference type="AlphaFoldDB" id="I4D4C1"/>
<dbReference type="OrthoDB" id="1802546at2"/>
<dbReference type="KEGG" id="dai:Desaci_1648"/>
<dbReference type="RefSeq" id="WP_014826651.1">
    <property type="nucleotide sequence ID" value="NC_018068.1"/>
</dbReference>
<organism evidence="2 3">
    <name type="scientific">Desulfosporosinus acidiphilus (strain DSM 22704 / JCM 16185 / SJ4)</name>
    <dbReference type="NCBI Taxonomy" id="646529"/>
    <lineage>
        <taxon>Bacteria</taxon>
        <taxon>Bacillati</taxon>
        <taxon>Bacillota</taxon>
        <taxon>Clostridia</taxon>
        <taxon>Eubacteriales</taxon>
        <taxon>Desulfitobacteriaceae</taxon>
        <taxon>Desulfosporosinus</taxon>
    </lineage>
</organism>
<dbReference type="eggNOG" id="COG1388">
    <property type="taxonomic scope" value="Bacteria"/>
</dbReference>
<evidence type="ECO:0000313" key="2">
    <source>
        <dbReference type="EMBL" id="AFM40645.1"/>
    </source>
</evidence>
<feature type="transmembrane region" description="Helical" evidence="1">
    <location>
        <begin position="112"/>
        <end position="133"/>
    </location>
</feature>
<protein>
    <submittedName>
        <fullName evidence="2">Uncharacterized protein</fullName>
    </submittedName>
</protein>
<keyword evidence="1" id="KW-0472">Membrane</keyword>
<dbReference type="HOGENOM" id="CLU_723045_0_0_9"/>
<keyword evidence="1" id="KW-0812">Transmembrane</keyword>